<feature type="compositionally biased region" description="Basic and acidic residues" evidence="2">
    <location>
        <begin position="497"/>
        <end position="514"/>
    </location>
</feature>
<dbReference type="Gene3D" id="3.30.300.30">
    <property type="match status" value="1"/>
</dbReference>
<dbReference type="InterPro" id="IPR025110">
    <property type="entry name" value="AMP-bd_C"/>
</dbReference>
<comment type="similarity">
    <text evidence="1">Belongs to the ATP-dependent AMP-binding enzyme family.</text>
</comment>
<feature type="domain" description="AMP-dependent synthetase/ligase" evidence="3">
    <location>
        <begin position="11"/>
        <end position="380"/>
    </location>
</feature>
<dbReference type="GO" id="GO:0006633">
    <property type="term" value="P:fatty acid biosynthetic process"/>
    <property type="evidence" value="ECO:0007669"/>
    <property type="project" value="TreeGrafter"/>
</dbReference>
<dbReference type="EMBL" id="JAMRXG010000015">
    <property type="protein sequence ID" value="MCM6777563.1"/>
    <property type="molecule type" value="Genomic_DNA"/>
</dbReference>
<feature type="region of interest" description="Disordered" evidence="2">
    <location>
        <begin position="488"/>
        <end position="524"/>
    </location>
</feature>
<evidence type="ECO:0000313" key="6">
    <source>
        <dbReference type="Proteomes" id="UP001139157"/>
    </source>
</evidence>
<dbReference type="GO" id="GO:0005886">
    <property type="term" value="C:plasma membrane"/>
    <property type="evidence" value="ECO:0007669"/>
    <property type="project" value="TreeGrafter"/>
</dbReference>
<proteinExistence type="inferred from homology"/>
<evidence type="ECO:0000256" key="1">
    <source>
        <dbReference type="ARBA" id="ARBA00006432"/>
    </source>
</evidence>
<dbReference type="PANTHER" id="PTHR22754:SF32">
    <property type="entry name" value="DISCO-INTERACTING PROTEIN 2"/>
    <property type="match status" value="1"/>
</dbReference>
<accession>A0A9X2IZJ2</accession>
<dbReference type="PANTHER" id="PTHR22754">
    <property type="entry name" value="DISCO-INTERACTING PROTEIN 2 DIP2 -RELATED"/>
    <property type="match status" value="1"/>
</dbReference>
<dbReference type="InterPro" id="IPR042099">
    <property type="entry name" value="ANL_N_sf"/>
</dbReference>
<reference evidence="5" key="1">
    <citation type="submission" date="2022-06" db="EMBL/GenBank/DDBJ databases">
        <title>Novel species in genus nocardia.</title>
        <authorList>
            <person name="Li F."/>
        </authorList>
    </citation>
    <scope>NUCLEOTIDE SEQUENCE</scope>
    <source>
        <strain evidence="5">CDC141</strain>
    </source>
</reference>
<dbReference type="Pfam" id="PF23024">
    <property type="entry name" value="AMP-dom_DIP2-like"/>
    <property type="match status" value="1"/>
</dbReference>
<evidence type="ECO:0000313" key="5">
    <source>
        <dbReference type="EMBL" id="MCM6777563.1"/>
    </source>
</evidence>
<gene>
    <name evidence="5" type="ORF">NDR86_29150</name>
</gene>
<comment type="caution">
    <text evidence="5">The sequence shown here is derived from an EMBL/GenBank/DDBJ whole genome shotgun (WGS) entry which is preliminary data.</text>
</comment>
<evidence type="ECO:0000259" key="4">
    <source>
        <dbReference type="Pfam" id="PF23024"/>
    </source>
</evidence>
<dbReference type="InterPro" id="IPR045851">
    <property type="entry name" value="AMP-bd_C_sf"/>
</dbReference>
<dbReference type="AlphaFoldDB" id="A0A9X2IZJ2"/>
<name>A0A9X2IZJ2_9NOCA</name>
<protein>
    <submittedName>
        <fullName evidence="5">AMP-binding protein</fullName>
    </submittedName>
</protein>
<dbReference type="SUPFAM" id="SSF56801">
    <property type="entry name" value="Acetyl-CoA synthetase-like"/>
    <property type="match status" value="1"/>
</dbReference>
<dbReference type="Pfam" id="PF00501">
    <property type="entry name" value="AMP-binding"/>
    <property type="match status" value="1"/>
</dbReference>
<dbReference type="Proteomes" id="UP001139157">
    <property type="component" value="Unassembled WGS sequence"/>
</dbReference>
<evidence type="ECO:0000259" key="3">
    <source>
        <dbReference type="Pfam" id="PF00501"/>
    </source>
</evidence>
<evidence type="ECO:0000256" key="2">
    <source>
        <dbReference type="SAM" id="MobiDB-lite"/>
    </source>
</evidence>
<keyword evidence="6" id="KW-1185">Reference proteome</keyword>
<sequence>MSAEMLPAAIRRWALERPDAPAVIALSHRGEERSVEVLTYRELDCAASALAALIRTATAPGDRVAVACEYGFDHVVAFLACLYSGRTAVPLAAPTRPRAADRLGAALVRVRPTLALLSRGAAGGVADGVRVLTVSIDRSAPPISPDATVRDPAYLQYDSDALVDPGQLAAALDRLRAHFPVVAERPVVSWLPPHHCVGLVFALSLPLYCGVPAITLPPAEFVARPIRWLRACSDFHAGATASPNAGLGLAVSATTPAERAGLELSGLAVLLGCAEPVRAEPLSAFTRAFAPYGFRHAAHTPTYTTPAMPLPVTCAAPADDPVCEEFDRTELTAGRAVPRRDGLALVGCGEPLGRAVRIVDPIAHEDVATGRVGEIWVADPSGRAENWLRTGDLGFRHDGQLYPTGRLPGLLRIDGRTHYPGDIEATVAEASGPLRPGRIAAFTHDENSLIVVAEFDDGTADPAQAVTHIRAAIADRHGITPADIVLVPPGSLPRTSDAPRRRAESRARYRDGRLPRLTTERPST</sequence>
<organism evidence="5 6">
    <name type="scientific">Nocardia pulmonis</name>
    <dbReference type="NCBI Taxonomy" id="2951408"/>
    <lineage>
        <taxon>Bacteria</taxon>
        <taxon>Bacillati</taxon>
        <taxon>Actinomycetota</taxon>
        <taxon>Actinomycetes</taxon>
        <taxon>Mycobacteriales</taxon>
        <taxon>Nocardiaceae</taxon>
        <taxon>Nocardia</taxon>
    </lineage>
</organism>
<dbReference type="Gene3D" id="3.40.50.12780">
    <property type="entry name" value="N-terminal domain of ligase-like"/>
    <property type="match status" value="1"/>
</dbReference>
<dbReference type="RefSeq" id="WP_251916826.1">
    <property type="nucleotide sequence ID" value="NZ_JAMRXG010000015.1"/>
</dbReference>
<feature type="domain" description="AMP-binding enzyme C-terminal" evidence="4">
    <location>
        <begin position="411"/>
        <end position="515"/>
    </location>
</feature>
<dbReference type="InterPro" id="IPR000873">
    <property type="entry name" value="AMP-dep_synth/lig_dom"/>
</dbReference>
<dbReference type="GO" id="GO:0070566">
    <property type="term" value="F:adenylyltransferase activity"/>
    <property type="evidence" value="ECO:0007669"/>
    <property type="project" value="TreeGrafter"/>
</dbReference>